<name>A0A0R0CNU0_9GAMM</name>
<dbReference type="InterPro" id="IPR005618">
    <property type="entry name" value="OMPW"/>
</dbReference>
<accession>A0A0R0CNU0</accession>
<evidence type="ECO:0000313" key="2">
    <source>
        <dbReference type="EMBL" id="KRG71657.1"/>
    </source>
</evidence>
<evidence type="ECO:0008006" key="4">
    <source>
        <dbReference type="Google" id="ProtNLM"/>
    </source>
</evidence>
<comment type="caution">
    <text evidence="2">The sequence shown here is derived from an EMBL/GenBank/DDBJ whole genome shotgun (WGS) entry which is preliminary data.</text>
</comment>
<dbReference type="Gene3D" id="2.40.160.20">
    <property type="match status" value="1"/>
</dbReference>
<dbReference type="OrthoDB" id="9807574at2"/>
<dbReference type="AlphaFoldDB" id="A0A0R0CNU0"/>
<dbReference type="PANTHER" id="PTHR36920">
    <property type="match status" value="1"/>
</dbReference>
<dbReference type="SUPFAM" id="SSF56925">
    <property type="entry name" value="OMPA-like"/>
    <property type="match status" value="1"/>
</dbReference>
<dbReference type="InterPro" id="IPR011250">
    <property type="entry name" value="OMP/PagP_B-barrel"/>
</dbReference>
<dbReference type="RefSeq" id="WP_057657045.1">
    <property type="nucleotide sequence ID" value="NZ_LDJL01000002.1"/>
</dbReference>
<organism evidence="2 3">
    <name type="scientific">Pseudoxanthomonas dokdonensis</name>
    <dbReference type="NCBI Taxonomy" id="344882"/>
    <lineage>
        <taxon>Bacteria</taxon>
        <taxon>Pseudomonadati</taxon>
        <taxon>Pseudomonadota</taxon>
        <taxon>Gammaproteobacteria</taxon>
        <taxon>Lysobacterales</taxon>
        <taxon>Lysobacteraceae</taxon>
        <taxon>Pseudoxanthomonas</taxon>
    </lineage>
</organism>
<dbReference type="EMBL" id="LDJL01000002">
    <property type="protein sequence ID" value="KRG71657.1"/>
    <property type="molecule type" value="Genomic_DNA"/>
</dbReference>
<gene>
    <name evidence="2" type="ORF">ABB29_02570</name>
</gene>
<dbReference type="GO" id="GO:0019867">
    <property type="term" value="C:outer membrane"/>
    <property type="evidence" value="ECO:0007669"/>
    <property type="project" value="InterPro"/>
</dbReference>
<dbReference type="PANTHER" id="PTHR36920:SF1">
    <property type="entry name" value="OUTER MEMBRANE PROTEIN W"/>
    <property type="match status" value="1"/>
</dbReference>
<feature type="signal peptide" evidence="1">
    <location>
        <begin position="1"/>
        <end position="23"/>
    </location>
</feature>
<sequence length="217" mass="22881">MNSINRLSLALVASLAFAPAAFASDAFSWNDGSVQKRFAVVGGYAVQDNSSDALKELNNADLGGGSAATLSFSWYITPAIALELWGTDKFENGVRTRDAGHVGNIDSQPVALSGQYHFRAPDATIRPFVGLGYYQTNYSGGGNLDYSADGEGGHLGLEDGKGAIGTVGVDFNINPNWFVRADARYMDSNADITLNGESIGDTDLNPWTVGVGIGGRF</sequence>
<dbReference type="PATRIC" id="fig|344882.3.peg.1721"/>
<dbReference type="Proteomes" id="UP000052052">
    <property type="component" value="Unassembled WGS sequence"/>
</dbReference>
<keyword evidence="1" id="KW-0732">Signal</keyword>
<evidence type="ECO:0000256" key="1">
    <source>
        <dbReference type="SAM" id="SignalP"/>
    </source>
</evidence>
<feature type="chain" id="PRO_5006394318" description="OmpW family protein" evidence="1">
    <location>
        <begin position="24"/>
        <end position="217"/>
    </location>
</feature>
<proteinExistence type="predicted"/>
<evidence type="ECO:0000313" key="3">
    <source>
        <dbReference type="Proteomes" id="UP000052052"/>
    </source>
</evidence>
<dbReference type="GO" id="GO:0055085">
    <property type="term" value="P:transmembrane transport"/>
    <property type="evidence" value="ECO:0007669"/>
    <property type="project" value="TreeGrafter"/>
</dbReference>
<reference evidence="2 3" key="1">
    <citation type="submission" date="2015-05" db="EMBL/GenBank/DDBJ databases">
        <title>Genome sequencing and analysis of members of genus Stenotrophomonas.</title>
        <authorList>
            <person name="Patil P.P."/>
            <person name="Midha S."/>
            <person name="Patil P.B."/>
        </authorList>
    </citation>
    <scope>NUCLEOTIDE SEQUENCE [LARGE SCALE GENOMIC DNA]</scope>
    <source>
        <strain evidence="2 3">DSM 21858</strain>
    </source>
</reference>
<dbReference type="Pfam" id="PF03922">
    <property type="entry name" value="OmpW"/>
    <property type="match status" value="1"/>
</dbReference>
<protein>
    <recommendedName>
        <fullName evidence="4">OmpW family protein</fullName>
    </recommendedName>
</protein>
<keyword evidence="3" id="KW-1185">Reference proteome</keyword>
<dbReference type="STRING" id="344882.ABB29_02570"/>